<dbReference type="FunFam" id="3.90.580.10:FF:000001">
    <property type="entry name" value="DNA primase"/>
    <property type="match status" value="1"/>
</dbReference>
<dbReference type="InterPro" id="IPR036977">
    <property type="entry name" value="DNA_primase_Znf_CHC2"/>
</dbReference>
<protein>
    <recommendedName>
        <fullName evidence="12 13">DNA primase</fullName>
        <ecNumber evidence="12">2.7.7.101</ecNumber>
    </recommendedName>
</protein>
<evidence type="ECO:0000256" key="12">
    <source>
        <dbReference type="HAMAP-Rule" id="MF_00974"/>
    </source>
</evidence>
<keyword evidence="6 12" id="KW-0479">Metal-binding</keyword>
<dbReference type="GO" id="GO:0003899">
    <property type="term" value="F:DNA-directed RNA polymerase activity"/>
    <property type="evidence" value="ECO:0007669"/>
    <property type="project" value="UniProtKB-UniRule"/>
</dbReference>
<keyword evidence="11 12" id="KW-0804">Transcription</keyword>
<evidence type="ECO:0000256" key="6">
    <source>
        <dbReference type="ARBA" id="ARBA00022723"/>
    </source>
</evidence>
<evidence type="ECO:0000256" key="11">
    <source>
        <dbReference type="ARBA" id="ARBA00023163"/>
    </source>
</evidence>
<evidence type="ECO:0000256" key="1">
    <source>
        <dbReference type="ARBA" id="ARBA00022478"/>
    </source>
</evidence>
<keyword evidence="9" id="KW-0460">Magnesium</keyword>
<dbReference type="InterPro" id="IPR034151">
    <property type="entry name" value="TOPRIM_DnaG_bac"/>
</dbReference>
<evidence type="ECO:0000256" key="9">
    <source>
        <dbReference type="ARBA" id="ARBA00022842"/>
    </source>
</evidence>
<dbReference type="CDD" id="cd03364">
    <property type="entry name" value="TOPRIM_DnaG_primases"/>
    <property type="match status" value="1"/>
</dbReference>
<comment type="subunit">
    <text evidence="12">Monomer. Interacts with DnaB.</text>
</comment>
<dbReference type="AlphaFoldDB" id="A0A643CM48"/>
<dbReference type="InterPro" id="IPR037068">
    <property type="entry name" value="DNA_primase_core_N_sf"/>
</dbReference>
<gene>
    <name evidence="12 16" type="primary">dnaG</name>
    <name evidence="16" type="ORF">FY207_00330</name>
</gene>
<evidence type="ECO:0000256" key="4">
    <source>
        <dbReference type="ARBA" id="ARBA00022695"/>
    </source>
</evidence>
<dbReference type="GO" id="GO:1990077">
    <property type="term" value="C:primosome complex"/>
    <property type="evidence" value="ECO:0007669"/>
    <property type="project" value="UniProtKB-KW"/>
</dbReference>
<dbReference type="GO" id="GO:0006269">
    <property type="term" value="P:DNA replication, synthesis of primer"/>
    <property type="evidence" value="ECO:0007669"/>
    <property type="project" value="UniProtKB-UniRule"/>
</dbReference>
<dbReference type="Pfam" id="PF01807">
    <property type="entry name" value="Zn_ribbon_DnaG"/>
    <property type="match status" value="1"/>
</dbReference>
<evidence type="ECO:0000313" key="16">
    <source>
        <dbReference type="EMBL" id="KAB0452816.1"/>
    </source>
</evidence>
<dbReference type="InterPro" id="IPR006171">
    <property type="entry name" value="TOPRIM_dom"/>
</dbReference>
<feature type="zinc finger region" description="CHC2-type" evidence="12 14">
    <location>
        <begin position="48"/>
        <end position="72"/>
    </location>
</feature>
<comment type="function">
    <text evidence="12 13">RNA polymerase that catalyzes the synthesis of short RNA molecules used as primers for DNA polymerase during DNA replication.</text>
</comment>
<evidence type="ECO:0000256" key="3">
    <source>
        <dbReference type="ARBA" id="ARBA00022679"/>
    </source>
</evidence>
<evidence type="ECO:0000256" key="13">
    <source>
        <dbReference type="PIRNR" id="PIRNR002811"/>
    </source>
</evidence>
<feature type="domain" description="Toprim" evidence="15">
    <location>
        <begin position="253"/>
        <end position="337"/>
    </location>
</feature>
<evidence type="ECO:0000256" key="2">
    <source>
        <dbReference type="ARBA" id="ARBA00022515"/>
    </source>
</evidence>
<keyword evidence="8 12" id="KW-0862">Zinc</keyword>
<dbReference type="EMBL" id="VTCY01000001">
    <property type="protein sequence ID" value="KAB0452816.1"/>
    <property type="molecule type" value="Genomic_DNA"/>
</dbReference>
<comment type="similarity">
    <text evidence="12 13">Belongs to the DnaG primase family.</text>
</comment>
<dbReference type="GO" id="GO:0005737">
    <property type="term" value="C:cytoplasm"/>
    <property type="evidence" value="ECO:0007669"/>
    <property type="project" value="TreeGrafter"/>
</dbReference>
<evidence type="ECO:0000256" key="7">
    <source>
        <dbReference type="ARBA" id="ARBA00022771"/>
    </source>
</evidence>
<evidence type="ECO:0000256" key="5">
    <source>
        <dbReference type="ARBA" id="ARBA00022705"/>
    </source>
</evidence>
<dbReference type="GO" id="GO:0008270">
    <property type="term" value="F:zinc ion binding"/>
    <property type="evidence" value="ECO:0007669"/>
    <property type="project" value="UniProtKB-UniRule"/>
</dbReference>
<dbReference type="GO" id="GO:0000428">
    <property type="term" value="C:DNA-directed RNA polymerase complex"/>
    <property type="evidence" value="ECO:0007669"/>
    <property type="project" value="UniProtKB-KW"/>
</dbReference>
<comment type="cofactor">
    <cofactor evidence="12 13 14">
        <name>Zn(2+)</name>
        <dbReference type="ChEBI" id="CHEBI:29105"/>
    </cofactor>
    <text evidence="12 13 14">Binds 1 zinc ion per monomer.</text>
</comment>
<dbReference type="HAMAP" id="MF_00974">
    <property type="entry name" value="DNA_primase_DnaG"/>
    <property type="match status" value="1"/>
</dbReference>
<dbReference type="Gene3D" id="3.90.580.10">
    <property type="entry name" value="Zinc finger, CHC2-type domain"/>
    <property type="match status" value="1"/>
</dbReference>
<sequence length="612" mass="68569">MEARCVMGGSHSESDHVTLVREKVRLLDVVSKKIKLIKRGSNHYVGLCPFHSEKTPSFHVNCSNDMFYCFGCGVHGDVVQFVSDIDGLSFREAIEYLAQVYGVSLPAKAGRGEADFLYELMDYAARWFVEQLSKSPTALSYLRSRGIDEKTIRKFRLGYVPVSGIKTCFASSQISFEKVRDAGLLTKNFQDCLYNRLVFPICSATGRVIAFGGRSVSDKHSPKYLNSAENALFKKRESLYGLHLALAAAKKLGRIIAVEGYMDVLILSQLGISNVVGLLGTAMTETHLRHMWDIVPEVVVWMDGDGAGVNASMKIAHLALSIIKSGHSIRFVTSPQGKDPYDVCVNLGPDAAKGLVEHAKLLSEFVWDYELARANIASSGKVVPEQCMALEQRIREYTSEIRDVHIAKYYKSFFYQQIKALQREQYNGRGVPHGSARAIEQGLRSSRLGGVSLQACAGENYQMRVIYTIVECPRLLYDVTVFEQFASLDFADDMRPLQQHIVDIREAHGGELSKADLIGELCSRRADFEPALRSIQEKMSAIGCAFGTKGCSDADVEKRARREWEKLMLSRQLSEIQEQIVKLRLEGRYDIALNLSEHAKEVDDRLRSLWRC</sequence>
<dbReference type="InterPro" id="IPR030846">
    <property type="entry name" value="DnaG_bac"/>
</dbReference>
<reference evidence="16" key="1">
    <citation type="submission" date="2019-08" db="EMBL/GenBank/DDBJ databases">
        <authorList>
            <person name="Amaro Estrada I."/>
            <person name="Quiroz Castaneda R.E."/>
            <person name="Martinez Ocampo F."/>
            <person name="Rodriguez Camarillo S.D."/>
        </authorList>
    </citation>
    <scope>NUCLEOTIDE SEQUENCE</scope>
    <source>
        <strain evidence="16">MEX-30-184-02</strain>
    </source>
</reference>
<dbReference type="Pfam" id="PF08275">
    <property type="entry name" value="DNAG_N"/>
    <property type="match status" value="1"/>
</dbReference>
<keyword evidence="2 12" id="KW-0639">Primosome</keyword>
<evidence type="ECO:0000259" key="15">
    <source>
        <dbReference type="PROSITE" id="PS50880"/>
    </source>
</evidence>
<dbReference type="EC" id="2.7.7.101" evidence="12"/>
<keyword evidence="10 12" id="KW-0238">DNA-binding</keyword>
<dbReference type="PROSITE" id="PS50880">
    <property type="entry name" value="TOPRIM"/>
    <property type="match status" value="1"/>
</dbReference>
<dbReference type="InterPro" id="IPR050219">
    <property type="entry name" value="DnaG_primase"/>
</dbReference>
<comment type="catalytic activity">
    <reaction evidence="12">
        <text>ssDNA + n NTP = ssDNA/pppN(pN)n-1 hybrid + (n-1) diphosphate.</text>
        <dbReference type="EC" id="2.7.7.101"/>
    </reaction>
</comment>
<dbReference type="SUPFAM" id="SSF57783">
    <property type="entry name" value="Zinc beta-ribbon"/>
    <property type="match status" value="1"/>
</dbReference>
<organism evidence="16">
    <name type="scientific">Anaplasma marginale</name>
    <dbReference type="NCBI Taxonomy" id="770"/>
    <lineage>
        <taxon>Bacteria</taxon>
        <taxon>Pseudomonadati</taxon>
        <taxon>Pseudomonadota</taxon>
        <taxon>Alphaproteobacteria</taxon>
        <taxon>Rickettsiales</taxon>
        <taxon>Anaplasmataceae</taxon>
        <taxon>Anaplasma</taxon>
    </lineage>
</organism>
<comment type="domain">
    <text evidence="12">Contains an N-terminal zinc-binding domain, a central core domain that contains the primase activity, and a C-terminal DnaB-binding domain.</text>
</comment>
<dbReference type="InterPro" id="IPR002694">
    <property type="entry name" value="Znf_CHC2"/>
</dbReference>
<dbReference type="SMART" id="SM00493">
    <property type="entry name" value="TOPRIM"/>
    <property type="match status" value="1"/>
</dbReference>
<dbReference type="InterPro" id="IPR013264">
    <property type="entry name" value="DNAG_N"/>
</dbReference>
<keyword evidence="4 12" id="KW-0548">Nucleotidyltransferase</keyword>
<evidence type="ECO:0000256" key="10">
    <source>
        <dbReference type="ARBA" id="ARBA00023125"/>
    </source>
</evidence>
<dbReference type="PANTHER" id="PTHR30313">
    <property type="entry name" value="DNA PRIMASE"/>
    <property type="match status" value="1"/>
</dbReference>
<dbReference type="PANTHER" id="PTHR30313:SF2">
    <property type="entry name" value="DNA PRIMASE"/>
    <property type="match status" value="1"/>
</dbReference>
<keyword evidence="3 12" id="KW-0808">Transferase</keyword>
<dbReference type="Gene3D" id="3.40.1360.10">
    <property type="match status" value="1"/>
</dbReference>
<proteinExistence type="inferred from homology"/>
<dbReference type="SMART" id="SM00400">
    <property type="entry name" value="ZnF_CHCC"/>
    <property type="match status" value="1"/>
</dbReference>
<keyword evidence="1 12" id="KW-0240">DNA-directed RNA polymerase</keyword>
<keyword evidence="7 12" id="KW-0863">Zinc-finger</keyword>
<accession>A0A643CM48</accession>
<dbReference type="Pfam" id="PF13662">
    <property type="entry name" value="Toprim_4"/>
    <property type="match status" value="1"/>
</dbReference>
<dbReference type="InterPro" id="IPR006295">
    <property type="entry name" value="DNA_primase_DnaG"/>
</dbReference>
<name>A0A643CM48_ANAMA</name>
<dbReference type="Gene3D" id="3.90.980.10">
    <property type="entry name" value="DNA primase, catalytic core, N-terminal domain"/>
    <property type="match status" value="1"/>
</dbReference>
<dbReference type="SUPFAM" id="SSF56731">
    <property type="entry name" value="DNA primase core"/>
    <property type="match status" value="1"/>
</dbReference>
<evidence type="ECO:0000256" key="14">
    <source>
        <dbReference type="PIRSR" id="PIRSR002811-1"/>
    </source>
</evidence>
<keyword evidence="5 12" id="KW-0235">DNA replication</keyword>
<dbReference type="GO" id="GO:0003677">
    <property type="term" value="F:DNA binding"/>
    <property type="evidence" value="ECO:0007669"/>
    <property type="project" value="UniProtKB-KW"/>
</dbReference>
<evidence type="ECO:0000256" key="8">
    <source>
        <dbReference type="ARBA" id="ARBA00022833"/>
    </source>
</evidence>
<comment type="caution">
    <text evidence="16">The sequence shown here is derived from an EMBL/GenBank/DDBJ whole genome shotgun (WGS) entry which is preliminary data.</text>
</comment>
<dbReference type="PIRSF" id="PIRSF002811">
    <property type="entry name" value="DnaG"/>
    <property type="match status" value="1"/>
</dbReference>
<dbReference type="NCBIfam" id="TIGR01391">
    <property type="entry name" value="dnaG"/>
    <property type="match status" value="1"/>
</dbReference>